<dbReference type="GO" id="GO:0016791">
    <property type="term" value="F:phosphatase activity"/>
    <property type="evidence" value="ECO:0007669"/>
    <property type="project" value="TreeGrafter"/>
</dbReference>
<dbReference type="OrthoDB" id="9814970at2"/>
<dbReference type="Pfam" id="PF08282">
    <property type="entry name" value="Hydrolase_3"/>
    <property type="match status" value="1"/>
</dbReference>
<dbReference type="NCBIfam" id="TIGR00099">
    <property type="entry name" value="Cof-subfamily"/>
    <property type="match status" value="1"/>
</dbReference>
<dbReference type="PANTHER" id="PTHR10000">
    <property type="entry name" value="PHOSPHOSERINE PHOSPHATASE"/>
    <property type="match status" value="1"/>
</dbReference>
<name>A0A1V2UEA7_ENTMU</name>
<dbReference type="Gene3D" id="3.30.1240.10">
    <property type="match status" value="1"/>
</dbReference>
<dbReference type="GO" id="GO:0000287">
    <property type="term" value="F:magnesium ion binding"/>
    <property type="evidence" value="ECO:0007669"/>
    <property type="project" value="TreeGrafter"/>
</dbReference>
<evidence type="ECO:0000313" key="3">
    <source>
        <dbReference type="Proteomes" id="UP000189299"/>
    </source>
</evidence>
<evidence type="ECO:0000313" key="1">
    <source>
        <dbReference type="EMBL" id="NMP57339.1"/>
    </source>
</evidence>
<dbReference type="Proteomes" id="UP000189299">
    <property type="component" value="Unassembled WGS sequence"/>
</dbReference>
<dbReference type="SUPFAM" id="SSF56784">
    <property type="entry name" value="HAD-like"/>
    <property type="match status" value="1"/>
</dbReference>
<dbReference type="GO" id="GO:0005829">
    <property type="term" value="C:cytosol"/>
    <property type="evidence" value="ECO:0007669"/>
    <property type="project" value="TreeGrafter"/>
</dbReference>
<gene>
    <name evidence="2" type="ORF">BTN92_12285</name>
    <name evidence="1" type="ORF">HI921_02480</name>
</gene>
<dbReference type="NCBIfam" id="TIGR01484">
    <property type="entry name" value="HAD-SF-IIB"/>
    <property type="match status" value="1"/>
</dbReference>
<dbReference type="Gene3D" id="3.40.50.1000">
    <property type="entry name" value="HAD superfamily/HAD-like"/>
    <property type="match status" value="1"/>
</dbReference>
<dbReference type="InterPro" id="IPR023214">
    <property type="entry name" value="HAD_sf"/>
</dbReference>
<dbReference type="InterPro" id="IPR006379">
    <property type="entry name" value="HAD-SF_hydro_IIB"/>
</dbReference>
<dbReference type="CDD" id="cd07518">
    <property type="entry name" value="HAD_YbiV-Like"/>
    <property type="match status" value="1"/>
</dbReference>
<dbReference type="EMBL" id="MSTR01000013">
    <property type="protein sequence ID" value="ONN41630.1"/>
    <property type="molecule type" value="Genomic_DNA"/>
</dbReference>
<organism evidence="2 3">
    <name type="scientific">Enterococcus mundtii</name>
    <dbReference type="NCBI Taxonomy" id="53346"/>
    <lineage>
        <taxon>Bacteria</taxon>
        <taxon>Bacillati</taxon>
        <taxon>Bacillota</taxon>
        <taxon>Bacilli</taxon>
        <taxon>Lactobacillales</taxon>
        <taxon>Enterococcaceae</taxon>
        <taxon>Enterococcus</taxon>
    </lineage>
</organism>
<dbReference type="InterPro" id="IPR036412">
    <property type="entry name" value="HAD-like_sf"/>
</dbReference>
<comment type="caution">
    <text evidence="2">The sequence shown here is derived from an EMBL/GenBank/DDBJ whole genome shotgun (WGS) entry which is preliminary data.</text>
</comment>
<evidence type="ECO:0000313" key="4">
    <source>
        <dbReference type="Proteomes" id="UP000557857"/>
    </source>
</evidence>
<protein>
    <submittedName>
        <fullName evidence="1">HAD family hydrolase</fullName>
    </submittedName>
    <submittedName>
        <fullName evidence="2">Sugar-phosphatase</fullName>
    </submittedName>
</protein>
<dbReference type="PANTHER" id="PTHR10000:SF53">
    <property type="entry name" value="5-AMINO-6-(5-PHOSPHO-D-RIBITYLAMINO)URACIL PHOSPHATASE YBJI-RELATED"/>
    <property type="match status" value="1"/>
</dbReference>
<sequence length="271" mass="30459">MTIKMIAVDMDGTFLNDQKKYNEERFKKLFDLLQEKEIKFVVASGNQYFQLRSFFPDLYKSIAFVAENGANILIGEDHVYNAELRPEKIVQTLDVLEELAPMNLILCGKQSAYLSNKVSKELFERASFYYPKLEKVEDLYTLAKGEETIFKFALSFDEQEAVEKLTALKHSLGEGLIPVSSGHGDVDLIIPGVHKLNGLRLLGKKWGISDDEIATFGDSGNDFEMIQQIKHSFAMENGQPKIKEAATTIIGSNNTEAVLDTIQAIVEGKYT</sequence>
<dbReference type="SFLD" id="SFLDG01140">
    <property type="entry name" value="C2.B:_Phosphomannomutase_and_P"/>
    <property type="match status" value="1"/>
</dbReference>
<dbReference type="RefSeq" id="WP_062805738.1">
    <property type="nucleotide sequence ID" value="NZ_CABMMO010000013.1"/>
</dbReference>
<dbReference type="STRING" id="53346.A5802_002718"/>
<dbReference type="InterPro" id="IPR000150">
    <property type="entry name" value="Cof"/>
</dbReference>
<reference evidence="1 4" key="2">
    <citation type="submission" date="2020-04" db="EMBL/GenBank/DDBJ databases">
        <authorList>
            <person name="Abaymova A."/>
            <person name="Teymurazov M."/>
            <person name="Tazyna O."/>
            <person name="Chatushin Y."/>
            <person name="Svetoch E."/>
            <person name="Pereligyn V."/>
            <person name="Pohylenko V."/>
            <person name="Platonov M."/>
            <person name="Kartsev N."/>
            <person name="Skryabin Y."/>
            <person name="Sizova A."/>
            <person name="Solomentsev V."/>
            <person name="Kislichkina A."/>
            <person name="Bogun A."/>
        </authorList>
    </citation>
    <scope>NUCLEOTIDE SEQUENCE [LARGE SCALE GENOMIC DNA]</scope>
    <source>
        <strain evidence="1">SCPM-O-B-8398</strain>
        <strain evidence="4">SCPM-O-B-8398 (E28)</strain>
    </source>
</reference>
<evidence type="ECO:0000313" key="2">
    <source>
        <dbReference type="EMBL" id="ONN41630.1"/>
    </source>
</evidence>
<dbReference type="Proteomes" id="UP000557857">
    <property type="component" value="Unassembled WGS sequence"/>
</dbReference>
<keyword evidence="1" id="KW-0378">Hydrolase</keyword>
<proteinExistence type="predicted"/>
<dbReference type="SFLD" id="SFLDS00003">
    <property type="entry name" value="Haloacid_Dehalogenase"/>
    <property type="match status" value="1"/>
</dbReference>
<reference evidence="2 3" key="1">
    <citation type="submission" date="2016-12" db="EMBL/GenBank/DDBJ databases">
        <authorList>
            <person name="Song W.-J."/>
            <person name="Kurnit D.M."/>
        </authorList>
    </citation>
    <scope>NUCLEOTIDE SEQUENCE [LARGE SCALE GENOMIC DNA]</scope>
    <source>
        <strain evidence="2 3">CGB1038-1_S1</strain>
    </source>
</reference>
<accession>A0A1V2UEA7</accession>
<dbReference type="EMBL" id="JABCAG010000004">
    <property type="protein sequence ID" value="NMP57339.1"/>
    <property type="molecule type" value="Genomic_DNA"/>
</dbReference>
<dbReference type="AlphaFoldDB" id="A0A1V2UEA7"/>